<dbReference type="SUPFAM" id="SSF52821">
    <property type="entry name" value="Rhodanese/Cell cycle control phosphatase"/>
    <property type="match status" value="1"/>
</dbReference>
<feature type="domain" description="Rhodanese" evidence="1">
    <location>
        <begin position="12"/>
        <end position="46"/>
    </location>
</feature>
<dbReference type="Gene3D" id="3.40.250.10">
    <property type="entry name" value="Rhodanese-like domain"/>
    <property type="match status" value="1"/>
</dbReference>
<name>A0A7C6E934_DESAE</name>
<sequence>MAINPAFFLTNATRVIFALKWAGVENVYFMNGGFEKWADEKRPFAIQVTLQVVYGLLKGLYLITS</sequence>
<accession>A0A7C6E934</accession>
<protein>
    <recommendedName>
        <fullName evidence="1">Rhodanese domain-containing protein</fullName>
    </recommendedName>
</protein>
<dbReference type="Proteomes" id="UP000886400">
    <property type="component" value="Unassembled WGS sequence"/>
</dbReference>
<organism evidence="2">
    <name type="scientific">Desulfurella acetivorans</name>
    <dbReference type="NCBI Taxonomy" id="33002"/>
    <lineage>
        <taxon>Bacteria</taxon>
        <taxon>Pseudomonadati</taxon>
        <taxon>Campylobacterota</taxon>
        <taxon>Desulfurellia</taxon>
        <taxon>Desulfurellales</taxon>
        <taxon>Desulfurellaceae</taxon>
        <taxon>Desulfurella</taxon>
    </lineage>
</organism>
<dbReference type="PROSITE" id="PS50206">
    <property type="entry name" value="RHODANESE_3"/>
    <property type="match status" value="1"/>
</dbReference>
<evidence type="ECO:0000313" key="2">
    <source>
        <dbReference type="EMBL" id="HHS48709.1"/>
    </source>
</evidence>
<dbReference type="AlphaFoldDB" id="A0A7C6E934"/>
<dbReference type="InterPro" id="IPR036873">
    <property type="entry name" value="Rhodanese-like_dom_sf"/>
</dbReference>
<dbReference type="EMBL" id="DRZX01000118">
    <property type="protein sequence ID" value="HHS48709.1"/>
    <property type="molecule type" value="Genomic_DNA"/>
</dbReference>
<reference evidence="2" key="1">
    <citation type="journal article" date="2020" name="mSystems">
        <title>Genome- and Community-Level Interaction Insights into Carbon Utilization and Element Cycling Functions of Hydrothermarchaeota in Hydrothermal Sediment.</title>
        <authorList>
            <person name="Zhou Z."/>
            <person name="Liu Y."/>
            <person name="Xu W."/>
            <person name="Pan J."/>
            <person name="Luo Z.H."/>
            <person name="Li M."/>
        </authorList>
    </citation>
    <scope>NUCLEOTIDE SEQUENCE [LARGE SCALE GENOMIC DNA]</scope>
    <source>
        <strain evidence="2">SpSt-1135</strain>
    </source>
</reference>
<dbReference type="InterPro" id="IPR001763">
    <property type="entry name" value="Rhodanese-like_dom"/>
</dbReference>
<proteinExistence type="predicted"/>
<comment type="caution">
    <text evidence="2">The sequence shown here is derived from an EMBL/GenBank/DDBJ whole genome shotgun (WGS) entry which is preliminary data.</text>
</comment>
<gene>
    <name evidence="2" type="ORF">ENM99_02470</name>
</gene>
<evidence type="ECO:0000259" key="1">
    <source>
        <dbReference type="PROSITE" id="PS50206"/>
    </source>
</evidence>